<reference evidence="2" key="1">
    <citation type="submission" date="2021-01" db="EMBL/GenBank/DDBJ databases">
        <authorList>
            <person name="Corre E."/>
            <person name="Pelletier E."/>
            <person name="Niang G."/>
            <person name="Scheremetjew M."/>
            <person name="Finn R."/>
            <person name="Kale V."/>
            <person name="Holt S."/>
            <person name="Cochrane G."/>
            <person name="Meng A."/>
            <person name="Brown T."/>
            <person name="Cohen L."/>
        </authorList>
    </citation>
    <scope>NUCLEOTIDE SEQUENCE</scope>
    <source>
        <strain evidence="2">CCMP281</strain>
    </source>
</reference>
<dbReference type="AlphaFoldDB" id="A0A7S3F8L6"/>
<accession>A0A7S3F8L6</accession>
<protein>
    <submittedName>
        <fullName evidence="2">Uncharacterized protein</fullName>
    </submittedName>
</protein>
<feature type="region of interest" description="Disordered" evidence="1">
    <location>
        <begin position="1"/>
        <end position="55"/>
    </location>
</feature>
<dbReference type="EMBL" id="HBHX01054244">
    <property type="protein sequence ID" value="CAE0133878.1"/>
    <property type="molecule type" value="Transcribed_RNA"/>
</dbReference>
<feature type="compositionally biased region" description="Polar residues" evidence="1">
    <location>
        <begin position="1"/>
        <end position="13"/>
    </location>
</feature>
<proteinExistence type="predicted"/>
<organism evidence="2">
    <name type="scientific">Haptolina ericina</name>
    <dbReference type="NCBI Taxonomy" id="156174"/>
    <lineage>
        <taxon>Eukaryota</taxon>
        <taxon>Haptista</taxon>
        <taxon>Haptophyta</taxon>
        <taxon>Prymnesiophyceae</taxon>
        <taxon>Prymnesiales</taxon>
        <taxon>Prymnesiaceae</taxon>
        <taxon>Haptolina</taxon>
    </lineage>
</organism>
<evidence type="ECO:0000313" key="2">
    <source>
        <dbReference type="EMBL" id="CAE0133878.1"/>
    </source>
</evidence>
<name>A0A7S3F8L6_9EUKA</name>
<evidence type="ECO:0000256" key="1">
    <source>
        <dbReference type="SAM" id="MobiDB-lite"/>
    </source>
</evidence>
<gene>
    <name evidence="2" type="ORF">HERI1096_LOCUS29905</name>
</gene>
<sequence>MEVATQSPRSHSSPSKDTKNSARLYGPAVMVAEHSPHGRIASPRAAPSPSKGTKNATALVGSAAMVLGEMANSPSIRGGAAGGDGAVPRASSRGGMAAVAQATFDGNGVRALISNY</sequence>